<dbReference type="SUPFAM" id="SSF54211">
    <property type="entry name" value="Ribosomal protein S5 domain 2-like"/>
    <property type="match status" value="1"/>
</dbReference>
<name>A0A225VXG8_9STRA</name>
<dbReference type="InterPro" id="IPR019741">
    <property type="entry name" value="Galactokinase_CS"/>
</dbReference>
<dbReference type="InterPro" id="IPR000705">
    <property type="entry name" value="Galactokinase"/>
</dbReference>
<dbReference type="PANTHER" id="PTHR10457:SF7">
    <property type="entry name" value="GALACTOKINASE-RELATED"/>
    <property type="match status" value="1"/>
</dbReference>
<dbReference type="PRINTS" id="PR00959">
    <property type="entry name" value="MEVGALKINASE"/>
</dbReference>
<keyword evidence="6" id="KW-0808">Transferase</keyword>
<dbReference type="PIRSF" id="PIRSF000530">
    <property type="entry name" value="Galactokinase"/>
    <property type="match status" value="1"/>
</dbReference>
<dbReference type="Pfam" id="PF10509">
    <property type="entry name" value="GalKase_gal_bdg"/>
    <property type="match status" value="1"/>
</dbReference>
<dbReference type="InterPro" id="IPR019539">
    <property type="entry name" value="GalKase_N"/>
</dbReference>
<dbReference type="EMBL" id="NBNE01002706">
    <property type="protein sequence ID" value="OWZ09649.1"/>
    <property type="molecule type" value="Genomic_DNA"/>
</dbReference>
<dbReference type="Gene3D" id="3.30.230.10">
    <property type="match status" value="1"/>
</dbReference>
<dbReference type="Gene3D" id="1.20.1440.340">
    <property type="match status" value="1"/>
</dbReference>
<dbReference type="PANTHER" id="PTHR10457">
    <property type="entry name" value="MEVALONATE KINASE/GALACTOKINASE"/>
    <property type="match status" value="1"/>
</dbReference>
<dbReference type="GO" id="GO:0004335">
    <property type="term" value="F:galactokinase activity"/>
    <property type="evidence" value="ECO:0007669"/>
    <property type="project" value="InterPro"/>
</dbReference>
<dbReference type="PROSITE" id="PS00106">
    <property type="entry name" value="GALACTOKINASE"/>
    <property type="match status" value="1"/>
</dbReference>
<gene>
    <name evidence="6" type="ORF">PHMEG_00017609</name>
</gene>
<protein>
    <submittedName>
        <fullName evidence="6">Galactokinase</fullName>
    </submittedName>
</protein>
<dbReference type="GO" id="GO:0005524">
    <property type="term" value="F:ATP binding"/>
    <property type="evidence" value="ECO:0007669"/>
    <property type="project" value="UniProtKB-KW"/>
</dbReference>
<evidence type="ECO:0000256" key="3">
    <source>
        <dbReference type="ARBA" id="ARBA00022840"/>
    </source>
</evidence>
<dbReference type="STRING" id="4795.A0A225VXG8"/>
<dbReference type="Proteomes" id="UP000198211">
    <property type="component" value="Unassembled WGS sequence"/>
</dbReference>
<keyword evidence="7" id="KW-1185">Reference proteome</keyword>
<dbReference type="GO" id="GO:0006012">
    <property type="term" value="P:galactose metabolic process"/>
    <property type="evidence" value="ECO:0007669"/>
    <property type="project" value="InterPro"/>
</dbReference>
<feature type="domain" description="Galactokinase N-terminal" evidence="5">
    <location>
        <begin position="26"/>
        <end position="73"/>
    </location>
</feature>
<evidence type="ECO:0000313" key="6">
    <source>
        <dbReference type="EMBL" id="OWZ09649.1"/>
    </source>
</evidence>
<accession>A0A225VXG8</accession>
<evidence type="ECO:0000256" key="1">
    <source>
        <dbReference type="ARBA" id="ARBA00006566"/>
    </source>
</evidence>
<keyword evidence="3" id="KW-0067">ATP-binding</keyword>
<dbReference type="GO" id="GO:0005829">
    <property type="term" value="C:cytosol"/>
    <property type="evidence" value="ECO:0007669"/>
    <property type="project" value="TreeGrafter"/>
</dbReference>
<sequence length="357" mass="38126">MDLFRALPLPTGTEDGASKRLVQVVKAFESCFSRLPEGVARAPGRVNLIGEHIDYEGYAVLPMAIEQSVYVAFNSIENSSKEGVKVLSVANAKSQYKSITLSMDENEQGIMEKLEQEGATWAKYVLCGVLGIRDTYPELFKGQVAELQLLVDGDIPAGCAGCGLSSSSALVVAAALAITSALKTPGRELLCRSELAELCRRAEHRVGTMGGGMDQAVACLAQRGVALHLDFSSVPATSIPVNVPGAAAGVTFVVANSLVVAEKAVDAATRFNKRVVECALAAKLIAKKSGIEDWRKITRLVDVQKALGEGVRFNELQKLALSSCVLDEYSISAIEEEFRETIESLFHASSLEAAMKV</sequence>
<evidence type="ECO:0000256" key="2">
    <source>
        <dbReference type="ARBA" id="ARBA00022741"/>
    </source>
</evidence>
<evidence type="ECO:0000313" key="7">
    <source>
        <dbReference type="Proteomes" id="UP000198211"/>
    </source>
</evidence>
<comment type="similarity">
    <text evidence="1">Belongs to the GHMP kinase family. GalK subfamily.</text>
</comment>
<reference evidence="7" key="1">
    <citation type="submission" date="2017-03" db="EMBL/GenBank/DDBJ databases">
        <title>Phytopthora megakarya and P. palmivora, two closely related causual agents of cacao black pod achieved similar genome size and gene model numbers by different mechanisms.</title>
        <authorList>
            <person name="Ali S."/>
            <person name="Shao J."/>
            <person name="Larry D.J."/>
            <person name="Kronmiller B."/>
            <person name="Shen D."/>
            <person name="Strem M.D."/>
            <person name="Melnick R.L."/>
            <person name="Guiltinan M.J."/>
            <person name="Tyler B.M."/>
            <person name="Meinhardt L.W."/>
            <person name="Bailey B.A."/>
        </authorList>
    </citation>
    <scope>NUCLEOTIDE SEQUENCE [LARGE SCALE GENOMIC DNA]</scope>
    <source>
        <strain evidence="7">zdho120</strain>
    </source>
</reference>
<organism evidence="6 7">
    <name type="scientific">Phytophthora megakarya</name>
    <dbReference type="NCBI Taxonomy" id="4795"/>
    <lineage>
        <taxon>Eukaryota</taxon>
        <taxon>Sar</taxon>
        <taxon>Stramenopiles</taxon>
        <taxon>Oomycota</taxon>
        <taxon>Peronosporomycetes</taxon>
        <taxon>Peronosporales</taxon>
        <taxon>Peronosporaceae</taxon>
        <taxon>Phytophthora</taxon>
    </lineage>
</organism>
<proteinExistence type="inferred from homology"/>
<comment type="caution">
    <text evidence="6">The sequence shown here is derived from an EMBL/GenBank/DDBJ whole genome shotgun (WGS) entry which is preliminary data.</text>
</comment>
<evidence type="ECO:0000259" key="5">
    <source>
        <dbReference type="Pfam" id="PF10509"/>
    </source>
</evidence>
<dbReference type="OrthoDB" id="187738at2759"/>
<keyword evidence="2" id="KW-0547">Nucleotide-binding</keyword>
<feature type="domain" description="GHMP kinase N-terminal" evidence="4">
    <location>
        <begin position="142"/>
        <end position="220"/>
    </location>
</feature>
<dbReference type="Pfam" id="PF00288">
    <property type="entry name" value="GHMP_kinases_N"/>
    <property type="match status" value="1"/>
</dbReference>
<dbReference type="InterPro" id="IPR006206">
    <property type="entry name" value="Mevalonate/galactokinase"/>
</dbReference>
<dbReference type="InterPro" id="IPR006204">
    <property type="entry name" value="GHMP_kinase_N_dom"/>
</dbReference>
<dbReference type="AlphaFoldDB" id="A0A225VXG8"/>
<dbReference type="InterPro" id="IPR020568">
    <property type="entry name" value="Ribosomal_Su5_D2-typ_SF"/>
</dbReference>
<evidence type="ECO:0000259" key="4">
    <source>
        <dbReference type="Pfam" id="PF00288"/>
    </source>
</evidence>
<dbReference type="PRINTS" id="PR00473">
    <property type="entry name" value="GALCTOKINASE"/>
</dbReference>
<keyword evidence="6" id="KW-0418">Kinase</keyword>
<dbReference type="InterPro" id="IPR014721">
    <property type="entry name" value="Ribsml_uS5_D2-typ_fold_subgr"/>
</dbReference>